<proteinExistence type="inferred from homology"/>
<dbReference type="GO" id="GO:0005770">
    <property type="term" value="C:late endosome"/>
    <property type="evidence" value="ECO:0007669"/>
    <property type="project" value="TreeGrafter"/>
</dbReference>
<dbReference type="AlphaFoldDB" id="A0A448X9C4"/>
<feature type="domain" description="CLEC16A/TT9 C-terminal" evidence="4">
    <location>
        <begin position="172"/>
        <end position="230"/>
    </location>
</feature>
<comment type="similarity">
    <text evidence="1">Belongs to the CLEC16A/gop-1 family.</text>
</comment>
<keyword evidence="6" id="KW-1185">Reference proteome</keyword>
<organism evidence="5 6">
    <name type="scientific">Protopolystoma xenopodis</name>
    <dbReference type="NCBI Taxonomy" id="117903"/>
    <lineage>
        <taxon>Eukaryota</taxon>
        <taxon>Metazoa</taxon>
        <taxon>Spiralia</taxon>
        <taxon>Lophotrochozoa</taxon>
        <taxon>Platyhelminthes</taxon>
        <taxon>Monogenea</taxon>
        <taxon>Polyopisthocotylea</taxon>
        <taxon>Polystomatidea</taxon>
        <taxon>Polystomatidae</taxon>
        <taxon>Protopolystoma</taxon>
    </lineage>
</organism>
<dbReference type="Pfam" id="PF19439">
    <property type="entry name" value="CLEC16A_C"/>
    <property type="match status" value="1"/>
</dbReference>
<reference evidence="5" key="1">
    <citation type="submission" date="2018-11" db="EMBL/GenBank/DDBJ databases">
        <authorList>
            <consortium name="Pathogen Informatics"/>
        </authorList>
    </citation>
    <scope>NUCLEOTIDE SEQUENCE</scope>
</reference>
<dbReference type="EMBL" id="CAAALY010122976">
    <property type="protein sequence ID" value="VEL31493.1"/>
    <property type="molecule type" value="Genomic_DNA"/>
</dbReference>
<dbReference type="GO" id="GO:0006914">
    <property type="term" value="P:autophagy"/>
    <property type="evidence" value="ECO:0007669"/>
    <property type="project" value="UniProtKB-KW"/>
</dbReference>
<dbReference type="PANTHER" id="PTHR21481:SF0">
    <property type="entry name" value="PROTEIN CLEC16A"/>
    <property type="match status" value="1"/>
</dbReference>
<dbReference type="OrthoDB" id="294052at2759"/>
<dbReference type="InterPro" id="IPR019155">
    <property type="entry name" value="CLEC16A/TT9_N"/>
</dbReference>
<evidence type="ECO:0000259" key="3">
    <source>
        <dbReference type="Pfam" id="PF09758"/>
    </source>
</evidence>
<sequence length="238" mass="27705">MRIISEILIWGDQNDSSVIDFFLEKNILGHFIQYMKQKAGRCINYLLSNNHTNTIIAHQFDFSDEEVMAYYISFLKALSLRLNSETIHFFFNEANPDCGLYVEALKFFSHPESMVRIAVRTITLNVYRVNSKEIINFVHRKTAVPYFANISWSIGTLALDINSLVCPNYNYKARSKLEDLVAENLDYLHYINDILSLEIDCLNDVLCDQLLHRLFIPLHVYSLSKRHAFQKTAKSVCY</sequence>
<name>A0A448X9C4_9PLAT</name>
<evidence type="ECO:0008006" key="7">
    <source>
        <dbReference type="Google" id="ProtNLM"/>
    </source>
</evidence>
<dbReference type="GO" id="GO:1901096">
    <property type="term" value="P:regulation of autophagosome maturation"/>
    <property type="evidence" value="ECO:0007669"/>
    <property type="project" value="TreeGrafter"/>
</dbReference>
<comment type="caution">
    <text evidence="5">The sequence shown here is derived from an EMBL/GenBank/DDBJ whole genome shotgun (WGS) entry which is preliminary data.</text>
</comment>
<evidence type="ECO:0000256" key="1">
    <source>
        <dbReference type="ARBA" id="ARBA00006441"/>
    </source>
</evidence>
<dbReference type="GO" id="GO:0016197">
    <property type="term" value="P:endosomal transport"/>
    <property type="evidence" value="ECO:0007669"/>
    <property type="project" value="TreeGrafter"/>
</dbReference>
<accession>A0A448X9C4</accession>
<dbReference type="InterPro" id="IPR039272">
    <property type="entry name" value="CLEC16A/TT9"/>
</dbReference>
<feature type="domain" description="FPL" evidence="3">
    <location>
        <begin position="1"/>
        <end position="38"/>
    </location>
</feature>
<evidence type="ECO:0000256" key="2">
    <source>
        <dbReference type="ARBA" id="ARBA00023006"/>
    </source>
</evidence>
<protein>
    <recommendedName>
        <fullName evidence="7">FPL domain-containing protein</fullName>
    </recommendedName>
</protein>
<keyword evidence="2" id="KW-0072">Autophagy</keyword>
<dbReference type="Pfam" id="PF09758">
    <property type="entry name" value="FPL"/>
    <property type="match status" value="2"/>
</dbReference>
<dbReference type="Proteomes" id="UP000784294">
    <property type="component" value="Unassembled WGS sequence"/>
</dbReference>
<gene>
    <name evidence="5" type="ORF">PXEA_LOCUS24933</name>
</gene>
<dbReference type="PANTHER" id="PTHR21481">
    <property type="entry name" value="PROTEIN CLEC16A"/>
    <property type="match status" value="1"/>
</dbReference>
<dbReference type="GO" id="GO:0007034">
    <property type="term" value="P:vacuolar transport"/>
    <property type="evidence" value="ECO:0007669"/>
    <property type="project" value="TreeGrafter"/>
</dbReference>
<evidence type="ECO:0000313" key="6">
    <source>
        <dbReference type="Proteomes" id="UP000784294"/>
    </source>
</evidence>
<evidence type="ECO:0000259" key="4">
    <source>
        <dbReference type="Pfam" id="PF19439"/>
    </source>
</evidence>
<evidence type="ECO:0000313" key="5">
    <source>
        <dbReference type="EMBL" id="VEL31493.1"/>
    </source>
</evidence>
<dbReference type="GO" id="GO:0005794">
    <property type="term" value="C:Golgi apparatus"/>
    <property type="evidence" value="ECO:0007669"/>
    <property type="project" value="TreeGrafter"/>
</dbReference>
<feature type="domain" description="FPL" evidence="3">
    <location>
        <begin position="42"/>
        <end position="127"/>
    </location>
</feature>
<dbReference type="InterPro" id="IPR045820">
    <property type="entry name" value="CLEC16A/TT9_C"/>
</dbReference>